<keyword evidence="2" id="KW-1185">Reference proteome</keyword>
<sequence>MRPGRPCCTGAWTEQCVAEVEALGCGTCEGPVEGACCEAHDTPSCDDAAIAACVCAQDDLCCTTSWTEQCVAEVEAFGCGTCEPPVEAPCCEEHDTPSCADAAVSECVCAEDPFCCEVEWDGLCVSEVESLGCGTCGAPGGTGCCEEHDTPECDDAAVSACVCAEDPFCCEFEWDGQCVGEVETLGCGMCQ</sequence>
<protein>
    <submittedName>
        <fullName evidence="1">Uncharacterized protein</fullName>
    </submittedName>
</protein>
<comment type="caution">
    <text evidence="1">The sequence shown here is derived from an EMBL/GenBank/DDBJ whole genome shotgun (WGS) entry which is preliminary data.</text>
</comment>
<evidence type="ECO:0000313" key="1">
    <source>
        <dbReference type="EMBL" id="MCY1013722.1"/>
    </source>
</evidence>
<organism evidence="1 2">
    <name type="scientific">Nannocystis pusilla</name>
    <dbReference type="NCBI Taxonomy" id="889268"/>
    <lineage>
        <taxon>Bacteria</taxon>
        <taxon>Pseudomonadati</taxon>
        <taxon>Myxococcota</taxon>
        <taxon>Polyangia</taxon>
        <taxon>Nannocystales</taxon>
        <taxon>Nannocystaceae</taxon>
        <taxon>Nannocystis</taxon>
    </lineage>
</organism>
<dbReference type="AlphaFoldDB" id="A0A9X3J2E4"/>
<accession>A0A9X3J2E4</accession>
<reference evidence="1" key="1">
    <citation type="submission" date="2022-11" db="EMBL/GenBank/DDBJ databases">
        <title>Minimal conservation of predation-associated metabolite biosynthetic gene clusters underscores biosynthetic potential of Myxococcota including descriptions for ten novel species: Archangium lansinium sp. nov., Myxococcus landrumus sp. nov., Nannocystis bai.</title>
        <authorList>
            <person name="Ahearne A."/>
            <person name="Stevens C."/>
            <person name="Phillips K."/>
        </authorList>
    </citation>
    <scope>NUCLEOTIDE SEQUENCE</scope>
    <source>
        <strain evidence="1">Na p29</strain>
    </source>
</reference>
<dbReference type="EMBL" id="JAPNKE010000002">
    <property type="protein sequence ID" value="MCY1013722.1"/>
    <property type="molecule type" value="Genomic_DNA"/>
</dbReference>
<gene>
    <name evidence="1" type="ORF">OV079_51000</name>
</gene>
<name>A0A9X3J2E4_9BACT</name>
<proteinExistence type="predicted"/>
<dbReference type="RefSeq" id="WP_267777828.1">
    <property type="nucleotide sequence ID" value="NZ_JAPNKE010000002.1"/>
</dbReference>
<evidence type="ECO:0000313" key="2">
    <source>
        <dbReference type="Proteomes" id="UP001150924"/>
    </source>
</evidence>
<dbReference type="Proteomes" id="UP001150924">
    <property type="component" value="Unassembled WGS sequence"/>
</dbReference>